<dbReference type="GeneID" id="14905083"/>
<organism evidence="5 6">
    <name type="scientific">Ichthyophthirius multifiliis</name>
    <name type="common">White spot disease agent</name>
    <name type="synonym">Ich</name>
    <dbReference type="NCBI Taxonomy" id="5932"/>
    <lineage>
        <taxon>Eukaryota</taxon>
        <taxon>Sar</taxon>
        <taxon>Alveolata</taxon>
        <taxon>Ciliophora</taxon>
        <taxon>Intramacronucleata</taxon>
        <taxon>Oligohymenophorea</taxon>
        <taxon>Hymenostomatida</taxon>
        <taxon>Ophryoglenina</taxon>
        <taxon>Ichthyophthirius</taxon>
    </lineage>
</organism>
<proteinExistence type="predicted"/>
<evidence type="ECO:0000259" key="4">
    <source>
        <dbReference type="PROSITE" id="PS50011"/>
    </source>
</evidence>
<evidence type="ECO:0000256" key="1">
    <source>
        <dbReference type="ARBA" id="ARBA00022741"/>
    </source>
</evidence>
<evidence type="ECO:0000256" key="3">
    <source>
        <dbReference type="PROSITE-ProRule" id="PRU10141"/>
    </source>
</evidence>
<accession>G0R0L5</accession>
<keyword evidence="2 3" id="KW-0067">ATP-binding</keyword>
<dbReference type="SUPFAM" id="SSF56112">
    <property type="entry name" value="Protein kinase-like (PK-like)"/>
    <property type="match status" value="1"/>
</dbReference>
<dbReference type="PROSITE" id="PS50011">
    <property type="entry name" value="PROTEIN_KINASE_DOM"/>
    <property type="match status" value="1"/>
</dbReference>
<dbReference type="eggNOG" id="KOG0032">
    <property type="taxonomic scope" value="Eukaryota"/>
</dbReference>
<dbReference type="PANTHER" id="PTHR44167:SF18">
    <property type="entry name" value="PROTEIN KINASE DOMAIN-CONTAINING PROTEIN"/>
    <property type="match status" value="1"/>
</dbReference>
<dbReference type="PROSITE" id="PS00108">
    <property type="entry name" value="PROTEIN_KINASE_ST"/>
    <property type="match status" value="1"/>
</dbReference>
<dbReference type="InterPro" id="IPR008271">
    <property type="entry name" value="Ser/Thr_kinase_AS"/>
</dbReference>
<evidence type="ECO:0000313" key="6">
    <source>
        <dbReference type="Proteomes" id="UP000008983"/>
    </source>
</evidence>
<dbReference type="STRING" id="857967.G0R0L5"/>
<dbReference type="InterPro" id="IPR000719">
    <property type="entry name" value="Prot_kinase_dom"/>
</dbReference>
<dbReference type="GO" id="GO:0004683">
    <property type="term" value="F:calcium/calmodulin-dependent protein kinase activity"/>
    <property type="evidence" value="ECO:0007669"/>
    <property type="project" value="UniProtKB-EC"/>
</dbReference>
<dbReference type="RefSeq" id="XP_004030237.1">
    <property type="nucleotide sequence ID" value="XM_004030189.1"/>
</dbReference>
<dbReference type="GO" id="GO:0044773">
    <property type="term" value="P:mitotic DNA damage checkpoint signaling"/>
    <property type="evidence" value="ECO:0007669"/>
    <property type="project" value="TreeGrafter"/>
</dbReference>
<dbReference type="SMART" id="SM00220">
    <property type="entry name" value="S_TKc"/>
    <property type="match status" value="1"/>
</dbReference>
<dbReference type="InterPro" id="IPR011009">
    <property type="entry name" value="Kinase-like_dom_sf"/>
</dbReference>
<evidence type="ECO:0000313" key="5">
    <source>
        <dbReference type="EMBL" id="EGR29001.1"/>
    </source>
</evidence>
<dbReference type="InParanoid" id="G0R0L5"/>
<reference evidence="5 6" key="1">
    <citation type="submission" date="2011-07" db="EMBL/GenBank/DDBJ databases">
        <authorList>
            <person name="Coyne R."/>
            <person name="Brami D."/>
            <person name="Johnson J."/>
            <person name="Hostetler J."/>
            <person name="Hannick L."/>
            <person name="Clark T."/>
            <person name="Cassidy-Hanley D."/>
            <person name="Inman J."/>
        </authorList>
    </citation>
    <scope>NUCLEOTIDE SEQUENCE [LARGE SCALE GENOMIC DNA]</scope>
    <source>
        <strain evidence="5 6">G5</strain>
    </source>
</reference>
<dbReference type="PANTHER" id="PTHR44167">
    <property type="entry name" value="OVARIAN-SPECIFIC SERINE/THREONINE-PROTEIN KINASE LOK-RELATED"/>
    <property type="match status" value="1"/>
</dbReference>
<dbReference type="FunFam" id="1.10.510.10:FF:000945">
    <property type="entry name" value="Uncharacterized protein"/>
    <property type="match status" value="1"/>
</dbReference>
<dbReference type="GO" id="GO:0005634">
    <property type="term" value="C:nucleus"/>
    <property type="evidence" value="ECO:0007669"/>
    <property type="project" value="TreeGrafter"/>
</dbReference>
<keyword evidence="1 3" id="KW-0547">Nucleotide-binding</keyword>
<dbReference type="InterPro" id="IPR017441">
    <property type="entry name" value="Protein_kinase_ATP_BS"/>
</dbReference>
<keyword evidence="5" id="KW-0808">Transferase</keyword>
<feature type="binding site" evidence="3">
    <location>
        <position position="162"/>
    </location>
    <ligand>
        <name>ATP</name>
        <dbReference type="ChEBI" id="CHEBI:30616"/>
    </ligand>
</feature>
<sequence length="520" mass="60898">MSQSLFNDIPSVITKCGVFDYSACIFEARIQKKGFLGQLQTRFIYCTENSFCVCKEPYQNKPDKIINLKPDWHLQWIIDSKKQNQSFEKKTIGFKLLTDTSYKIEYHCDNIVIIKLREYFSKRIFQLNFFDEFEIIQKIGKGKYAKVYKVKKIDNGKFYAVKYLHKKKLEQIEDAFESIFNELKILRMLNHPNCIKIIATYEDEYGYYILTELYDSNKTLQGELQKFENPQFGYNVVRHIMKQLLKGIEYVHSLGIMHRDLKPQNIMFQNEDNTSLNDLKIIDFGLAQFTKDTHFIYVHVGTPGYVAPEILANQSENHRYSEQCDLFSIGVILHILLTGKSVFPGKKFSQVLELNKQCQIKFEGKLYEQINKDSMDLLYKLLEPNPLLRLSATQALKHQFFQNEQTKQLKVASAANLDSLMSPVDIKVDSKTPLKFGMKNEFNFKSQQKQSKSAVNLDSFNIDLEGLNKKLVVQQVFNKLNRKIKKLCFISYQKNQLMSLFYLRKFKMVITMIITDISVL</sequence>
<dbReference type="Pfam" id="PF00069">
    <property type="entry name" value="Pkinase"/>
    <property type="match status" value="1"/>
</dbReference>
<dbReference type="Gene3D" id="3.30.200.20">
    <property type="entry name" value="Phosphorylase Kinase, domain 1"/>
    <property type="match status" value="1"/>
</dbReference>
<dbReference type="EC" id="2.7.11.17" evidence="5"/>
<keyword evidence="6" id="KW-1185">Reference proteome</keyword>
<protein>
    <submittedName>
        <fullName evidence="5">Protein kinase domain protein</fullName>
        <ecNumber evidence="5">2.7.11.17</ecNumber>
    </submittedName>
</protein>
<feature type="domain" description="Protein kinase" evidence="4">
    <location>
        <begin position="133"/>
        <end position="401"/>
    </location>
</feature>
<dbReference type="GO" id="GO:0005524">
    <property type="term" value="F:ATP binding"/>
    <property type="evidence" value="ECO:0007669"/>
    <property type="project" value="UniProtKB-UniRule"/>
</dbReference>
<gene>
    <name evidence="5" type="ORF">IMG5_165460</name>
</gene>
<dbReference type="OrthoDB" id="311799at2759"/>
<dbReference type="PROSITE" id="PS00107">
    <property type="entry name" value="PROTEIN_KINASE_ATP"/>
    <property type="match status" value="1"/>
</dbReference>
<dbReference type="EMBL" id="GL984196">
    <property type="protein sequence ID" value="EGR29001.1"/>
    <property type="molecule type" value="Genomic_DNA"/>
</dbReference>
<dbReference type="AlphaFoldDB" id="G0R0L5"/>
<evidence type="ECO:0000256" key="2">
    <source>
        <dbReference type="ARBA" id="ARBA00022840"/>
    </source>
</evidence>
<dbReference type="OMA" id="RINEPKW"/>
<dbReference type="Proteomes" id="UP000008983">
    <property type="component" value="Unassembled WGS sequence"/>
</dbReference>
<dbReference type="GO" id="GO:0005737">
    <property type="term" value="C:cytoplasm"/>
    <property type="evidence" value="ECO:0007669"/>
    <property type="project" value="TreeGrafter"/>
</dbReference>
<dbReference type="Gene3D" id="1.10.510.10">
    <property type="entry name" value="Transferase(Phosphotransferase) domain 1"/>
    <property type="match status" value="1"/>
</dbReference>
<name>G0R0L5_ICHMU</name>
<keyword evidence="5" id="KW-0418">Kinase</keyword>